<keyword evidence="3" id="KW-0547">Nucleotide-binding</keyword>
<dbReference type="PANTHER" id="PTHR45646">
    <property type="entry name" value="SERINE/THREONINE-PROTEIN KINASE DOA-RELATED"/>
    <property type="match status" value="1"/>
</dbReference>
<reference evidence="8" key="1">
    <citation type="submission" date="2022-11" db="EMBL/GenBank/DDBJ databases">
        <authorList>
            <person name="Kikuchi T."/>
        </authorList>
    </citation>
    <scope>NUCLEOTIDE SEQUENCE</scope>
    <source>
        <strain evidence="8">PS1010</strain>
    </source>
</reference>
<protein>
    <recommendedName>
        <fullName evidence="7">Protein kinase domain-containing protein</fullName>
    </recommendedName>
</protein>
<evidence type="ECO:0000256" key="3">
    <source>
        <dbReference type="ARBA" id="ARBA00022741"/>
    </source>
</evidence>
<evidence type="ECO:0000256" key="5">
    <source>
        <dbReference type="ARBA" id="ARBA00022840"/>
    </source>
</evidence>
<keyword evidence="5" id="KW-0067">ATP-binding</keyword>
<comment type="caution">
    <text evidence="8">The sequence shown here is derived from an EMBL/GenBank/DDBJ whole genome shotgun (WGS) entry which is preliminary data.</text>
</comment>
<dbReference type="OrthoDB" id="5810704at2759"/>
<evidence type="ECO:0000256" key="2">
    <source>
        <dbReference type="ARBA" id="ARBA00022679"/>
    </source>
</evidence>
<dbReference type="InterPro" id="IPR000719">
    <property type="entry name" value="Prot_kinase_dom"/>
</dbReference>
<dbReference type="InterPro" id="IPR051175">
    <property type="entry name" value="CLK_kinases"/>
</dbReference>
<dbReference type="GO" id="GO:0043484">
    <property type="term" value="P:regulation of RNA splicing"/>
    <property type="evidence" value="ECO:0007669"/>
    <property type="project" value="TreeGrafter"/>
</dbReference>
<keyword evidence="1" id="KW-0723">Serine/threonine-protein kinase</keyword>
<feature type="domain" description="Protein kinase" evidence="7">
    <location>
        <begin position="1"/>
        <end position="77"/>
    </location>
</feature>
<keyword evidence="9" id="KW-1185">Reference proteome</keyword>
<dbReference type="GO" id="GO:0004674">
    <property type="term" value="F:protein serine/threonine kinase activity"/>
    <property type="evidence" value="ECO:0007669"/>
    <property type="project" value="UniProtKB-KW"/>
</dbReference>
<keyword evidence="2" id="KW-0808">Transferase</keyword>
<dbReference type="SUPFAM" id="SSF56112">
    <property type="entry name" value="Protein kinase-like (PK-like)"/>
    <property type="match status" value="1"/>
</dbReference>
<dbReference type="PANTHER" id="PTHR45646:SF8">
    <property type="entry name" value="PROTEIN KINASE DOMAIN-CONTAINING PROTEIN"/>
    <property type="match status" value="1"/>
</dbReference>
<keyword evidence="4" id="KW-0418">Kinase</keyword>
<evidence type="ECO:0000256" key="1">
    <source>
        <dbReference type="ARBA" id="ARBA00022527"/>
    </source>
</evidence>
<accession>A0A9P1IU29</accession>
<dbReference type="AlphaFoldDB" id="A0A9P1IU29"/>
<dbReference type="GO" id="GO:0005524">
    <property type="term" value="F:ATP binding"/>
    <property type="evidence" value="ECO:0007669"/>
    <property type="project" value="UniProtKB-KW"/>
</dbReference>
<dbReference type="Proteomes" id="UP001152747">
    <property type="component" value="Unassembled WGS sequence"/>
</dbReference>
<evidence type="ECO:0000313" key="8">
    <source>
        <dbReference type="EMBL" id="CAI5451116.1"/>
    </source>
</evidence>
<comment type="similarity">
    <text evidence="6">Belongs to the protein kinase superfamily. CMGC Ser/Thr protein kinase family. Lammer subfamily.</text>
</comment>
<evidence type="ECO:0000313" key="9">
    <source>
        <dbReference type="Proteomes" id="UP001152747"/>
    </source>
</evidence>
<evidence type="ECO:0000256" key="4">
    <source>
        <dbReference type="ARBA" id="ARBA00022777"/>
    </source>
</evidence>
<dbReference type="PROSITE" id="PS50011">
    <property type="entry name" value="PROTEIN_KINASE_DOM"/>
    <property type="match status" value="1"/>
</dbReference>
<name>A0A9P1IU29_9PELO</name>
<dbReference type="InterPro" id="IPR011009">
    <property type="entry name" value="Kinase-like_dom_sf"/>
</dbReference>
<dbReference type="Gene3D" id="1.10.510.10">
    <property type="entry name" value="Transferase(Phosphotransferase) domain 1"/>
    <property type="match status" value="1"/>
</dbReference>
<gene>
    <name evidence="8" type="ORF">CAMP_LOCUS13753</name>
</gene>
<sequence length="77" mass="9146">MSKFKHRTIPEVFLGLGFNEIYDVWSFGCLLSELYTGQLLFFGDERTNSEESQLDVMQTVLRRSIPYYMYERAFDSE</sequence>
<organism evidence="8 9">
    <name type="scientific">Caenorhabditis angaria</name>
    <dbReference type="NCBI Taxonomy" id="860376"/>
    <lineage>
        <taxon>Eukaryota</taxon>
        <taxon>Metazoa</taxon>
        <taxon>Ecdysozoa</taxon>
        <taxon>Nematoda</taxon>
        <taxon>Chromadorea</taxon>
        <taxon>Rhabditida</taxon>
        <taxon>Rhabditina</taxon>
        <taxon>Rhabditomorpha</taxon>
        <taxon>Rhabditoidea</taxon>
        <taxon>Rhabditidae</taxon>
        <taxon>Peloderinae</taxon>
        <taxon>Caenorhabditis</taxon>
    </lineage>
</organism>
<evidence type="ECO:0000259" key="7">
    <source>
        <dbReference type="PROSITE" id="PS50011"/>
    </source>
</evidence>
<dbReference type="EMBL" id="CANHGI010000005">
    <property type="protein sequence ID" value="CAI5451116.1"/>
    <property type="molecule type" value="Genomic_DNA"/>
</dbReference>
<proteinExistence type="inferred from homology"/>
<evidence type="ECO:0000256" key="6">
    <source>
        <dbReference type="ARBA" id="ARBA00037966"/>
    </source>
</evidence>
<dbReference type="GO" id="GO:0005634">
    <property type="term" value="C:nucleus"/>
    <property type="evidence" value="ECO:0007669"/>
    <property type="project" value="TreeGrafter"/>
</dbReference>